<dbReference type="EMBL" id="OCMT01000004">
    <property type="protein sequence ID" value="SOD19885.1"/>
    <property type="molecule type" value="Genomic_DNA"/>
</dbReference>
<dbReference type="Pfam" id="PF01381">
    <property type="entry name" value="HTH_3"/>
    <property type="match status" value="1"/>
</dbReference>
<evidence type="ECO:0000259" key="4">
    <source>
        <dbReference type="PROSITE" id="PS50943"/>
    </source>
</evidence>
<dbReference type="Gene3D" id="1.10.260.40">
    <property type="entry name" value="lambda repressor-like DNA-binding domains"/>
    <property type="match status" value="1"/>
</dbReference>
<evidence type="ECO:0000313" key="5">
    <source>
        <dbReference type="EMBL" id="SOD19885.1"/>
    </source>
</evidence>
<dbReference type="RefSeq" id="WP_097133383.1">
    <property type="nucleotide sequence ID" value="NZ_OCMT01000004.1"/>
</dbReference>
<evidence type="ECO:0000256" key="1">
    <source>
        <dbReference type="ARBA" id="ARBA00023015"/>
    </source>
</evidence>
<dbReference type="Proteomes" id="UP000219281">
    <property type="component" value="Unassembled WGS sequence"/>
</dbReference>
<dbReference type="InterPro" id="IPR001387">
    <property type="entry name" value="Cro/C1-type_HTH"/>
</dbReference>
<sequence length="103" mass="11873">MKSIGENIRIIRESKRISQYAVAYSMDISQAAYSKIERGETEVKASHLYKLAAILGVSIYDLLPPSLASSFDGEDYLLKPIVQWLKKYYYASVEKRRFKKFVV</sequence>
<dbReference type="GO" id="GO:0003677">
    <property type="term" value="F:DNA binding"/>
    <property type="evidence" value="ECO:0007669"/>
    <property type="project" value="UniProtKB-KW"/>
</dbReference>
<keyword evidence="6" id="KW-1185">Reference proteome</keyword>
<dbReference type="AlphaFoldDB" id="A0A286ADD1"/>
<accession>A0A286ADD1</accession>
<dbReference type="GO" id="GO:0005829">
    <property type="term" value="C:cytosol"/>
    <property type="evidence" value="ECO:0007669"/>
    <property type="project" value="TreeGrafter"/>
</dbReference>
<reference evidence="6" key="1">
    <citation type="submission" date="2017-09" db="EMBL/GenBank/DDBJ databases">
        <authorList>
            <person name="Varghese N."/>
            <person name="Submissions S."/>
        </authorList>
    </citation>
    <scope>NUCLEOTIDE SEQUENCE [LARGE SCALE GENOMIC DNA]</scope>
    <source>
        <strain evidence="6">CGMCC 1.12803</strain>
    </source>
</reference>
<dbReference type="SUPFAM" id="SSF47413">
    <property type="entry name" value="lambda repressor-like DNA-binding domains"/>
    <property type="match status" value="1"/>
</dbReference>
<dbReference type="GO" id="GO:0003700">
    <property type="term" value="F:DNA-binding transcription factor activity"/>
    <property type="evidence" value="ECO:0007669"/>
    <property type="project" value="TreeGrafter"/>
</dbReference>
<dbReference type="SMART" id="SM00530">
    <property type="entry name" value="HTH_XRE"/>
    <property type="match status" value="1"/>
</dbReference>
<protein>
    <submittedName>
        <fullName evidence="5">Helix-turn-helix</fullName>
    </submittedName>
</protein>
<evidence type="ECO:0000256" key="3">
    <source>
        <dbReference type="ARBA" id="ARBA00023163"/>
    </source>
</evidence>
<name>A0A286ADD1_9SPHI</name>
<keyword evidence="1" id="KW-0805">Transcription regulation</keyword>
<gene>
    <name evidence="5" type="ORF">SAMN06297358_3592</name>
</gene>
<evidence type="ECO:0000313" key="6">
    <source>
        <dbReference type="Proteomes" id="UP000219281"/>
    </source>
</evidence>
<organism evidence="5 6">
    <name type="scientific">Pedobacter xixiisoli</name>
    <dbReference type="NCBI Taxonomy" id="1476464"/>
    <lineage>
        <taxon>Bacteria</taxon>
        <taxon>Pseudomonadati</taxon>
        <taxon>Bacteroidota</taxon>
        <taxon>Sphingobacteriia</taxon>
        <taxon>Sphingobacteriales</taxon>
        <taxon>Sphingobacteriaceae</taxon>
        <taxon>Pedobacter</taxon>
    </lineage>
</organism>
<dbReference type="CDD" id="cd00093">
    <property type="entry name" value="HTH_XRE"/>
    <property type="match status" value="1"/>
</dbReference>
<keyword evidence="2" id="KW-0238">DNA-binding</keyword>
<feature type="domain" description="HTH cro/C1-type" evidence="4">
    <location>
        <begin position="8"/>
        <end position="62"/>
    </location>
</feature>
<dbReference type="PROSITE" id="PS50943">
    <property type="entry name" value="HTH_CROC1"/>
    <property type="match status" value="1"/>
</dbReference>
<dbReference type="InterPro" id="IPR010982">
    <property type="entry name" value="Lambda_DNA-bd_dom_sf"/>
</dbReference>
<dbReference type="PANTHER" id="PTHR46797">
    <property type="entry name" value="HTH-TYPE TRANSCRIPTIONAL REGULATOR"/>
    <property type="match status" value="1"/>
</dbReference>
<dbReference type="PANTHER" id="PTHR46797:SF23">
    <property type="entry name" value="HTH-TYPE TRANSCRIPTIONAL REGULATOR SUTR"/>
    <property type="match status" value="1"/>
</dbReference>
<dbReference type="InterPro" id="IPR050807">
    <property type="entry name" value="TransReg_Diox_bact_type"/>
</dbReference>
<evidence type="ECO:0000256" key="2">
    <source>
        <dbReference type="ARBA" id="ARBA00023125"/>
    </source>
</evidence>
<proteinExistence type="predicted"/>
<keyword evidence="3" id="KW-0804">Transcription</keyword>
<dbReference type="OrthoDB" id="1122522at2"/>